<dbReference type="Pfam" id="PF02811">
    <property type="entry name" value="PHP"/>
    <property type="match status" value="1"/>
</dbReference>
<evidence type="ECO:0000256" key="9">
    <source>
        <dbReference type="ARBA" id="ARBA00049244"/>
    </source>
</evidence>
<dbReference type="FunFam" id="1.10.10.1600:FF:000001">
    <property type="entry name" value="DNA polymerase III subunit alpha"/>
    <property type="match status" value="1"/>
</dbReference>
<dbReference type="InterPro" id="IPR048472">
    <property type="entry name" value="DNA_pol_IIIA_C"/>
</dbReference>
<dbReference type="InterPro" id="IPR049821">
    <property type="entry name" value="PolIIIA_DnaE1_PHP"/>
</dbReference>
<dbReference type="InterPro" id="IPR004805">
    <property type="entry name" value="DnaE2/DnaE/PolC"/>
</dbReference>
<dbReference type="Pfam" id="PF07733">
    <property type="entry name" value="DNA_pol3_alpha"/>
    <property type="match status" value="1"/>
</dbReference>
<sequence>MSAQFVHLRLHTEYSLVDGLVRLKPLLGAVAAKGMPAVAVTDQSNLFALVKFYTAAMGAGLKPICGADLWVENLDPSLPPTRMLLLIVNATGYRNLTELISRGFQHGQKQGVAIVQREWVKQAAEGLIALCGARQGEIGQTLLAGHPEQARQLLEEWRSVFGDRFYLEVQRTSRSGDENHLHQAVALAERAGCPVVATNDVMFLDKEDYEAHETRVCIGEGRALDDPRRPRLYSEEQYLKSPEEMAELFSDLPEALENSVEIARRCTVEVQLGTYFLPDYPVPDGMTMDDFFRKASADGLEMRLKPVLEGLDAAEVEAKRKLYYDRLKFELDIIIQMGFPGYFLIVMDFIRWSKANDIPVGPGRGSGAGSLVAYALEITDLDPIPYDLLFERFLNPERVSMPDFDVDFCMDGRDRVIDYVAQTYGRDAVSQIITFGTMAAKAVVRDVARVQGKSYGLADKLSKMIPFEVGMTLSKAIEQEETLKEFIETDEQAGEIWEMALKLEGVTRNVGKHAGGVVIAPSKLTDFAPLYCDEQGHGLVTQYDKNDVESAGLVKFDFLGLRTLTIVNWALDTVNKVRALSNEPPLDIMQIDLEDKASFELLKRAETTAVFQLESRGMKDLIKRLQPSNFEDIIALVALFRPGPLGSGMVDDFINRKHGREKLSFPHPDYQHDDLIPVLQPTYGIILYQEQVMQIAQVMAGFTLGGADLLRRAMGKKKPEEMAKQRVLFMEGASKRGIDEGLSGPIFDLMEKFAGYGFNKSHSAAYALVSFQTLWLKAHYPAPFMAAVLTADMQNTDKIVTLIEECREMKLVIVPPDVNGSEFRFTVNEQQEIVYGLGAIKGVGEGPIEAIQEARRQGGTFVDLFDFCARLGGKKLNKRVLEALIRSGAMDKLAPRGELSLGQLRAILLASMEEAIKAADQSSKSLDSGHSDLFGELVPVGESDVYDKFMGVREWTDKERLKGEKDTLGIYLTGHPIDEYERELRNFVRNRINDLKPARESQNLTGLIVASRVMKNKRGDKMAFITLDDRSGRIEVSLFADCYEEYQHLVTKDSLVFVEGEVSFDDYSGALKVRAKRLMSLVEARQQYARFLQLELPESRCGNGFVHSLAQLFGEHPGSTPVHIQYLASEARATLRLGEPWRVEPSDELVQELRDRFGKERVTLSYQ</sequence>
<keyword evidence="12" id="KW-1185">Reference proteome</keyword>
<dbReference type="SUPFAM" id="SSF89550">
    <property type="entry name" value="PHP domain-like"/>
    <property type="match status" value="1"/>
</dbReference>
<reference evidence="11 12" key="2">
    <citation type="submission" date="2018-12" db="EMBL/GenBank/DDBJ databases">
        <title>Simiduia agarivorans gen. nov., sp. nov., a marine, agarolytic bacterium isolated from shallow coastal water from Keelung, Taiwan.</title>
        <authorList>
            <person name="Shieh W.Y."/>
        </authorList>
    </citation>
    <scope>NUCLEOTIDE SEQUENCE [LARGE SCALE GENOMIC DNA]</scope>
    <source>
        <strain evidence="11 12">GTF-13</strain>
    </source>
</reference>
<evidence type="ECO:0000256" key="8">
    <source>
        <dbReference type="ARBA" id="ARBA00022932"/>
    </source>
</evidence>
<protein>
    <recommendedName>
        <fullName evidence="3">DNA polymerase III subunit alpha</fullName>
        <ecNumber evidence="2">2.7.7.7</ecNumber>
    </recommendedName>
</protein>
<feature type="domain" description="Polymerase/histidinol phosphatase N-terminal" evidence="10">
    <location>
        <begin position="6"/>
        <end position="73"/>
    </location>
</feature>
<dbReference type="NCBIfam" id="NF004226">
    <property type="entry name" value="PRK05673.1"/>
    <property type="match status" value="1"/>
</dbReference>
<name>A0A3P3VQT3_9GAMM</name>
<dbReference type="InterPro" id="IPR011708">
    <property type="entry name" value="DNA_pol3_alpha_NTPase_dom"/>
</dbReference>
<dbReference type="Pfam" id="PF17657">
    <property type="entry name" value="DNA_pol3_finger"/>
    <property type="match status" value="1"/>
</dbReference>
<keyword evidence="6 11" id="KW-0548">Nucleotidyltransferase</keyword>
<dbReference type="EC" id="2.7.7.7" evidence="2"/>
<dbReference type="Pfam" id="PF20914">
    <property type="entry name" value="DNA_pol_IIIA_C"/>
    <property type="match status" value="1"/>
</dbReference>
<evidence type="ECO:0000313" key="12">
    <source>
        <dbReference type="Proteomes" id="UP000280792"/>
    </source>
</evidence>
<gene>
    <name evidence="11" type="ORF">D0544_08520</name>
</gene>
<dbReference type="RefSeq" id="WP_125015525.1">
    <property type="nucleotide sequence ID" value="NZ_QWEZ01000001.1"/>
</dbReference>
<evidence type="ECO:0000259" key="10">
    <source>
        <dbReference type="SMART" id="SM00481"/>
    </source>
</evidence>
<dbReference type="InterPro" id="IPR012340">
    <property type="entry name" value="NA-bd_OB-fold"/>
</dbReference>
<evidence type="ECO:0000313" key="11">
    <source>
        <dbReference type="EMBL" id="RRJ85095.1"/>
    </source>
</evidence>
<organism evidence="11 12">
    <name type="scientific">Aestuariirhabdus litorea</name>
    <dbReference type="NCBI Taxonomy" id="2528527"/>
    <lineage>
        <taxon>Bacteria</taxon>
        <taxon>Pseudomonadati</taxon>
        <taxon>Pseudomonadota</taxon>
        <taxon>Gammaproteobacteria</taxon>
        <taxon>Oceanospirillales</taxon>
        <taxon>Aestuariirhabdaceae</taxon>
        <taxon>Aestuariirhabdus</taxon>
    </lineage>
</organism>
<evidence type="ECO:0000256" key="3">
    <source>
        <dbReference type="ARBA" id="ARBA00019114"/>
    </source>
</evidence>
<dbReference type="GO" id="GO:0006260">
    <property type="term" value="P:DNA replication"/>
    <property type="evidence" value="ECO:0007669"/>
    <property type="project" value="UniProtKB-KW"/>
</dbReference>
<dbReference type="SUPFAM" id="SSF50249">
    <property type="entry name" value="Nucleic acid-binding proteins"/>
    <property type="match status" value="1"/>
</dbReference>
<dbReference type="Pfam" id="PF14579">
    <property type="entry name" value="HHH_6"/>
    <property type="match status" value="1"/>
</dbReference>
<dbReference type="Proteomes" id="UP000280792">
    <property type="component" value="Unassembled WGS sequence"/>
</dbReference>
<dbReference type="SMART" id="SM00481">
    <property type="entry name" value="POLIIIAc"/>
    <property type="match status" value="1"/>
</dbReference>
<dbReference type="InterPro" id="IPR041931">
    <property type="entry name" value="DNA_pol3_alpha_thumb_dom"/>
</dbReference>
<dbReference type="InterPro" id="IPR004365">
    <property type="entry name" value="NA-bd_OB_tRNA"/>
</dbReference>
<dbReference type="GO" id="GO:0003676">
    <property type="term" value="F:nucleic acid binding"/>
    <property type="evidence" value="ECO:0007669"/>
    <property type="project" value="InterPro"/>
</dbReference>
<comment type="catalytic activity">
    <reaction evidence="9">
        <text>DNA(n) + a 2'-deoxyribonucleoside 5'-triphosphate = DNA(n+1) + diphosphate</text>
        <dbReference type="Rhea" id="RHEA:22508"/>
        <dbReference type="Rhea" id="RHEA-COMP:17339"/>
        <dbReference type="Rhea" id="RHEA-COMP:17340"/>
        <dbReference type="ChEBI" id="CHEBI:33019"/>
        <dbReference type="ChEBI" id="CHEBI:61560"/>
        <dbReference type="ChEBI" id="CHEBI:173112"/>
        <dbReference type="EC" id="2.7.7.7"/>
    </reaction>
</comment>
<dbReference type="PANTHER" id="PTHR32294">
    <property type="entry name" value="DNA POLYMERASE III SUBUNIT ALPHA"/>
    <property type="match status" value="1"/>
</dbReference>
<dbReference type="GO" id="GO:0003887">
    <property type="term" value="F:DNA-directed DNA polymerase activity"/>
    <property type="evidence" value="ECO:0007669"/>
    <property type="project" value="UniProtKB-KW"/>
</dbReference>
<accession>A0A3P3VQT3</accession>
<dbReference type="NCBIfam" id="TIGR00594">
    <property type="entry name" value="polc"/>
    <property type="match status" value="1"/>
</dbReference>
<keyword evidence="5 11" id="KW-0808">Transferase</keyword>
<proteinExistence type="predicted"/>
<dbReference type="FunFam" id="2.40.50.140:FF:000106">
    <property type="entry name" value="DNA polymerase III subunit alpha"/>
    <property type="match status" value="1"/>
</dbReference>
<dbReference type="AlphaFoldDB" id="A0A3P3VQT3"/>
<dbReference type="Gene3D" id="2.40.50.140">
    <property type="entry name" value="Nucleic acid-binding proteins"/>
    <property type="match status" value="1"/>
</dbReference>
<dbReference type="InterPro" id="IPR003141">
    <property type="entry name" value="Pol/His_phosphatase_N"/>
</dbReference>
<dbReference type="InterPro" id="IPR004013">
    <property type="entry name" value="PHP_dom"/>
</dbReference>
<dbReference type="InterPro" id="IPR029460">
    <property type="entry name" value="DNAPol_HHH"/>
</dbReference>
<keyword evidence="7" id="KW-0235">DNA replication</keyword>
<comment type="subcellular location">
    <subcellularLocation>
        <location evidence="1">Cytoplasm</location>
    </subcellularLocation>
</comment>
<dbReference type="CDD" id="cd04485">
    <property type="entry name" value="DnaE_OBF"/>
    <property type="match status" value="1"/>
</dbReference>
<comment type="caution">
    <text evidence="11">The sequence shown here is derived from an EMBL/GenBank/DDBJ whole genome shotgun (WGS) entry which is preliminary data.</text>
</comment>
<evidence type="ECO:0000256" key="7">
    <source>
        <dbReference type="ARBA" id="ARBA00022705"/>
    </source>
</evidence>
<dbReference type="Gene3D" id="1.10.10.1600">
    <property type="entry name" value="Bacterial DNA polymerase III alpha subunit, thumb domain"/>
    <property type="match status" value="1"/>
</dbReference>
<reference evidence="11 12" key="1">
    <citation type="submission" date="2018-08" db="EMBL/GenBank/DDBJ databases">
        <authorList>
            <person name="Khan S.A."/>
        </authorList>
    </citation>
    <scope>NUCLEOTIDE SEQUENCE [LARGE SCALE GENOMIC DNA]</scope>
    <source>
        <strain evidence="11 12">GTF-13</strain>
    </source>
</reference>
<evidence type="ECO:0000256" key="1">
    <source>
        <dbReference type="ARBA" id="ARBA00004496"/>
    </source>
</evidence>
<dbReference type="CDD" id="cd07433">
    <property type="entry name" value="PHP_PolIIIA_DnaE1"/>
    <property type="match status" value="1"/>
</dbReference>
<dbReference type="InterPro" id="IPR016195">
    <property type="entry name" value="Pol/histidinol_Pase-like"/>
</dbReference>
<dbReference type="EMBL" id="QWEZ01000001">
    <property type="protein sequence ID" value="RRJ85095.1"/>
    <property type="molecule type" value="Genomic_DNA"/>
</dbReference>
<dbReference type="GO" id="GO:0008408">
    <property type="term" value="F:3'-5' exonuclease activity"/>
    <property type="evidence" value="ECO:0007669"/>
    <property type="project" value="InterPro"/>
</dbReference>
<dbReference type="GO" id="GO:0005737">
    <property type="term" value="C:cytoplasm"/>
    <property type="evidence" value="ECO:0007669"/>
    <property type="project" value="UniProtKB-SubCell"/>
</dbReference>
<dbReference type="FunFam" id="1.10.150.870:FF:000001">
    <property type="entry name" value="DNA polymerase III subunit alpha"/>
    <property type="match status" value="1"/>
</dbReference>
<evidence type="ECO:0000256" key="6">
    <source>
        <dbReference type="ARBA" id="ARBA00022695"/>
    </source>
</evidence>
<dbReference type="PANTHER" id="PTHR32294:SF0">
    <property type="entry name" value="DNA POLYMERASE III SUBUNIT ALPHA"/>
    <property type="match status" value="1"/>
</dbReference>
<evidence type="ECO:0000256" key="5">
    <source>
        <dbReference type="ARBA" id="ARBA00022679"/>
    </source>
</evidence>
<dbReference type="InterPro" id="IPR040982">
    <property type="entry name" value="DNA_pol3_finger"/>
</dbReference>
<dbReference type="Gene3D" id="3.20.20.140">
    <property type="entry name" value="Metal-dependent hydrolases"/>
    <property type="match status" value="1"/>
</dbReference>
<evidence type="ECO:0000256" key="4">
    <source>
        <dbReference type="ARBA" id="ARBA00022490"/>
    </source>
</evidence>
<dbReference type="Pfam" id="PF01336">
    <property type="entry name" value="tRNA_anti-codon"/>
    <property type="match status" value="1"/>
</dbReference>
<dbReference type="Gene3D" id="1.10.150.870">
    <property type="match status" value="1"/>
</dbReference>
<evidence type="ECO:0000256" key="2">
    <source>
        <dbReference type="ARBA" id="ARBA00012417"/>
    </source>
</evidence>
<keyword evidence="4" id="KW-0963">Cytoplasm</keyword>
<keyword evidence="8" id="KW-0239">DNA-directed DNA polymerase</keyword>